<reference evidence="2" key="1">
    <citation type="submission" date="2018-05" db="EMBL/GenBank/DDBJ databases">
        <title>Leptospira yasudae sp. nov. and Leptospira stimsonii sp. nov., two pathogenic species of the genus Leptospira isolated from environmental sources.</title>
        <authorList>
            <person name="Casanovas-Massana A."/>
            <person name="Hamond C."/>
            <person name="Santos L.A."/>
            <person name="Hacker K.P."/>
            <person name="Balassiano I."/>
            <person name="Medeiros M.A."/>
            <person name="Reis M.G."/>
            <person name="Ko A.I."/>
            <person name="Wunder E.A."/>
        </authorList>
    </citation>
    <scope>NUCLEOTIDE SEQUENCE [LARGE SCALE GENOMIC DNA]</scope>
    <source>
        <strain evidence="2">Yale</strain>
    </source>
</reference>
<dbReference type="AlphaFoldDB" id="A0A396Z0T2"/>
<organism evidence="1 2">
    <name type="scientific">Leptospira stimsonii</name>
    <dbReference type="NCBI Taxonomy" id="2202203"/>
    <lineage>
        <taxon>Bacteria</taxon>
        <taxon>Pseudomonadati</taxon>
        <taxon>Spirochaetota</taxon>
        <taxon>Spirochaetia</taxon>
        <taxon>Leptospirales</taxon>
        <taxon>Leptospiraceae</taxon>
        <taxon>Leptospira</taxon>
    </lineage>
</organism>
<name>A0A396Z0T2_9LEPT</name>
<dbReference type="EMBL" id="QHCT01000005">
    <property type="protein sequence ID" value="RHX87356.1"/>
    <property type="molecule type" value="Genomic_DNA"/>
</dbReference>
<sequence length="362" mass="40546">MYFYKLIFYKKHFSLTKRKLIVSKTRNWWAKPFGAKKTLFPDSKGITIENHFEKNHFHDQFYNSIRIVYHSNSIQFIRKRVNILSKGVLISIIPLLFFQNCNSGAENKDLTAPFVASQSFFATIPPTLNELKVNTVYQTGFPEDSQKVEISFSFQQTPTKPYSIKAYIGRPNFIELDADGTTVRNYIKAVDPSDFFPDRFIWTSPETSAFYQIIVVTSNSFGKSTKKINSIAPTPPAGPCSGAIAAPTTIGNCAQHCIEVTMNGNSMEFVAKYTTTSVQDYLYLDFTTENSKGNTGPIPLTFVELGLEEPPVPISANTYSTMKKSFDTQAYTDACVNIASYTFLNSASGSSDSFVTKKITVP</sequence>
<gene>
    <name evidence="1" type="ORF">DLM75_17845</name>
</gene>
<evidence type="ECO:0000313" key="2">
    <source>
        <dbReference type="Proteomes" id="UP000265798"/>
    </source>
</evidence>
<proteinExistence type="predicted"/>
<accession>A0A396Z0T2</accession>
<protein>
    <submittedName>
        <fullName evidence="1">Uncharacterized protein</fullName>
    </submittedName>
</protein>
<comment type="caution">
    <text evidence="1">The sequence shown here is derived from an EMBL/GenBank/DDBJ whole genome shotgun (WGS) entry which is preliminary data.</text>
</comment>
<evidence type="ECO:0000313" key="1">
    <source>
        <dbReference type="EMBL" id="RHX87356.1"/>
    </source>
</evidence>
<dbReference type="Proteomes" id="UP000265798">
    <property type="component" value="Unassembled WGS sequence"/>
</dbReference>